<organism evidence="1">
    <name type="scientific">Arundo donax</name>
    <name type="common">Giant reed</name>
    <name type="synonym">Donax arundinaceus</name>
    <dbReference type="NCBI Taxonomy" id="35708"/>
    <lineage>
        <taxon>Eukaryota</taxon>
        <taxon>Viridiplantae</taxon>
        <taxon>Streptophyta</taxon>
        <taxon>Embryophyta</taxon>
        <taxon>Tracheophyta</taxon>
        <taxon>Spermatophyta</taxon>
        <taxon>Magnoliopsida</taxon>
        <taxon>Liliopsida</taxon>
        <taxon>Poales</taxon>
        <taxon>Poaceae</taxon>
        <taxon>PACMAD clade</taxon>
        <taxon>Arundinoideae</taxon>
        <taxon>Arundineae</taxon>
        <taxon>Arundo</taxon>
    </lineage>
</organism>
<reference evidence="1" key="1">
    <citation type="submission" date="2014-09" db="EMBL/GenBank/DDBJ databases">
        <authorList>
            <person name="Magalhaes I.L.F."/>
            <person name="Oliveira U."/>
            <person name="Santos F.R."/>
            <person name="Vidigal T.H.D.A."/>
            <person name="Brescovit A.D."/>
            <person name="Santos A.J."/>
        </authorList>
    </citation>
    <scope>NUCLEOTIDE SEQUENCE</scope>
    <source>
        <tissue evidence="1">Shoot tissue taken approximately 20 cm above the soil surface</tissue>
    </source>
</reference>
<evidence type="ECO:0000313" key="1">
    <source>
        <dbReference type="EMBL" id="JAD74024.1"/>
    </source>
</evidence>
<dbReference type="AlphaFoldDB" id="A0A0A9CCH6"/>
<proteinExistence type="predicted"/>
<dbReference type="EMBL" id="GBRH01223871">
    <property type="protein sequence ID" value="JAD74024.1"/>
    <property type="molecule type" value="Transcribed_RNA"/>
</dbReference>
<reference evidence="1" key="2">
    <citation type="journal article" date="2015" name="Data Brief">
        <title>Shoot transcriptome of the giant reed, Arundo donax.</title>
        <authorList>
            <person name="Barrero R.A."/>
            <person name="Guerrero F.D."/>
            <person name="Moolhuijzen P."/>
            <person name="Goolsby J.A."/>
            <person name="Tidwell J."/>
            <person name="Bellgard S.E."/>
            <person name="Bellgard M.I."/>
        </authorList>
    </citation>
    <scope>NUCLEOTIDE SEQUENCE</scope>
    <source>
        <tissue evidence="1">Shoot tissue taken approximately 20 cm above the soil surface</tissue>
    </source>
</reference>
<sequence length="60" mass="6666">MACSRSRGASALDHLLLKQRAIVALDEVEVRVGAVDRGVDLDKCGMRRRATLLQEKMIKD</sequence>
<protein>
    <submittedName>
        <fullName evidence="1">Uncharacterized protein</fullName>
    </submittedName>
</protein>
<name>A0A0A9CCH6_ARUDO</name>
<accession>A0A0A9CCH6</accession>